<gene>
    <name evidence="1" type="ORF">M3N55_12030</name>
</gene>
<keyword evidence="2" id="KW-1185">Reference proteome</keyword>
<name>A0ABT0M3N0_9RHOB</name>
<dbReference type="InterPro" id="IPR029045">
    <property type="entry name" value="ClpP/crotonase-like_dom_sf"/>
</dbReference>
<evidence type="ECO:0000313" key="1">
    <source>
        <dbReference type="EMBL" id="MCL1629459.1"/>
    </source>
</evidence>
<sequence>MTVPTPFLSSRQKTPLLATSDTPKKNLRIACVLAFLSPLFLVGPALAEEENISTELRFEVVGERLMFNGRVAREDGYVGIEYGDARDLRQILRDNPEITTLELDSDGGVRLAALEMTVAVTDFGLNTVVTERCESACTLVFLAGETRTLTRGARLGFHSGSWAPDSMKEFYEDMRESSGWLDEFAFASWAYEEGLRAFNKSLEFLVSRGVDVQFITRAAYVNFSDIWYPTRDELVKFGIIHLPE</sequence>
<accession>A0ABT0M3N0</accession>
<comment type="caution">
    <text evidence="1">The sequence shown here is derived from an EMBL/GenBank/DDBJ whole genome shotgun (WGS) entry which is preliminary data.</text>
</comment>
<reference evidence="1 2" key="1">
    <citation type="submission" date="2022-05" db="EMBL/GenBank/DDBJ databases">
        <title>Seasonal and diel survey of microbial diversity of the Tyrrhenian coast.</title>
        <authorList>
            <person name="Gattoni G."/>
            <person name="Corral P."/>
        </authorList>
    </citation>
    <scope>NUCLEOTIDE SEQUENCE [LARGE SCALE GENOMIC DNA]</scope>
    <source>
        <strain evidence="1 2">V10</strain>
    </source>
</reference>
<dbReference type="SUPFAM" id="SSF52096">
    <property type="entry name" value="ClpP/crotonase"/>
    <property type="match status" value="1"/>
</dbReference>
<dbReference type="Proteomes" id="UP001202550">
    <property type="component" value="Unassembled WGS sequence"/>
</dbReference>
<proteinExistence type="predicted"/>
<dbReference type="RefSeq" id="WP_249059378.1">
    <property type="nucleotide sequence ID" value="NZ_JALZWP010000012.1"/>
</dbReference>
<dbReference type="EMBL" id="JALZWP010000012">
    <property type="protein sequence ID" value="MCL1629459.1"/>
    <property type="molecule type" value="Genomic_DNA"/>
</dbReference>
<dbReference type="Gene3D" id="3.90.226.10">
    <property type="entry name" value="2-enoyl-CoA Hydratase, Chain A, domain 1"/>
    <property type="match status" value="1"/>
</dbReference>
<protein>
    <submittedName>
        <fullName evidence="1">Uncharacterized protein</fullName>
    </submittedName>
</protein>
<evidence type="ECO:0000313" key="2">
    <source>
        <dbReference type="Proteomes" id="UP001202550"/>
    </source>
</evidence>
<organism evidence="1 2">
    <name type="scientific">Roseinatronobacter domitianus</name>
    <dbReference type="NCBI Taxonomy" id="2940293"/>
    <lineage>
        <taxon>Bacteria</taxon>
        <taxon>Pseudomonadati</taxon>
        <taxon>Pseudomonadota</taxon>
        <taxon>Alphaproteobacteria</taxon>
        <taxon>Rhodobacterales</taxon>
        <taxon>Paracoccaceae</taxon>
        <taxon>Roseinatronobacter</taxon>
    </lineage>
</organism>